<organism evidence="2 3">
    <name type="scientific">Bradyrhizobium arachidis</name>
    <dbReference type="NCBI Taxonomy" id="858423"/>
    <lineage>
        <taxon>Bacteria</taxon>
        <taxon>Pseudomonadati</taxon>
        <taxon>Pseudomonadota</taxon>
        <taxon>Alphaproteobacteria</taxon>
        <taxon>Hyphomicrobiales</taxon>
        <taxon>Nitrobacteraceae</taxon>
        <taxon>Bradyrhizobium</taxon>
    </lineage>
</organism>
<evidence type="ECO:0000256" key="1">
    <source>
        <dbReference type="SAM" id="Phobius"/>
    </source>
</evidence>
<feature type="transmembrane region" description="Helical" evidence="1">
    <location>
        <begin position="120"/>
        <end position="138"/>
    </location>
</feature>
<dbReference type="Proteomes" id="UP000594015">
    <property type="component" value="Chromosome"/>
</dbReference>
<sequence>MLSCLADALRYVLPAVSFIALIVGGIAYVTNQPYRDEIDHALKPDLKAPERMLPRGYNADQVRQVKQRLHGELVDDRRTLLDVYVSPVLYWNDIVFAVAIAVFSASLWLWVLLQFEPTGIARLLVIIFAASSVLYGIADVTEDVMLARLFTANRISTGEVRIASVLTQIKMVSITASVAGVMVFFVLSLLTPHKTFAPVNSPAPS</sequence>
<keyword evidence="1" id="KW-0472">Membrane</keyword>
<proteinExistence type="predicted"/>
<evidence type="ECO:0000313" key="3">
    <source>
        <dbReference type="Proteomes" id="UP000594015"/>
    </source>
</evidence>
<protein>
    <submittedName>
        <fullName evidence="2">Uncharacterized protein</fullName>
    </submittedName>
</protein>
<feature type="transmembrane region" description="Helical" evidence="1">
    <location>
        <begin position="94"/>
        <end position="113"/>
    </location>
</feature>
<feature type="transmembrane region" description="Helical" evidence="1">
    <location>
        <begin position="171"/>
        <end position="190"/>
    </location>
</feature>
<keyword evidence="1" id="KW-1133">Transmembrane helix</keyword>
<gene>
    <name evidence="2" type="ORF">WN72_31685</name>
</gene>
<evidence type="ECO:0000313" key="2">
    <source>
        <dbReference type="EMBL" id="QOZ70356.1"/>
    </source>
</evidence>
<reference evidence="2 3" key="1">
    <citation type="submission" date="2018-06" db="EMBL/GenBank/DDBJ databases">
        <title>Comparative genomics of Bradyrhizobium nodulating Arachidis hypogaea.</title>
        <authorList>
            <person name="Li Y."/>
        </authorList>
    </citation>
    <scope>NUCLEOTIDE SEQUENCE [LARGE SCALE GENOMIC DNA]</scope>
    <source>
        <strain evidence="2 3">CCBAU 051107</strain>
    </source>
</reference>
<accession>A0AAE7NS65</accession>
<dbReference type="EMBL" id="CP030050">
    <property type="protein sequence ID" value="QOZ70356.1"/>
    <property type="molecule type" value="Genomic_DNA"/>
</dbReference>
<name>A0AAE7NS65_9BRAD</name>
<dbReference type="KEGG" id="barh:WN72_31685"/>
<keyword evidence="1" id="KW-0812">Transmembrane</keyword>
<feature type="transmembrane region" description="Helical" evidence="1">
    <location>
        <begin position="12"/>
        <end position="30"/>
    </location>
</feature>
<dbReference type="AlphaFoldDB" id="A0AAE7NS65"/>